<feature type="region of interest" description="Disordered" evidence="1">
    <location>
        <begin position="383"/>
        <end position="415"/>
    </location>
</feature>
<accession>A0A162GJ82</accession>
<keyword evidence="3" id="KW-1185">Reference proteome</keyword>
<feature type="compositionally biased region" description="Basic and acidic residues" evidence="1">
    <location>
        <begin position="288"/>
        <end position="301"/>
    </location>
</feature>
<sequence>MPQPRQRAVLVVLDVDPCPRAAARRQPPPARREQPPGAVVPRDHEPLTRALRVALAGEPSALADRPVPALALAGEQQLPPVGEHKGRAVVLHPQPHLGHRGPARTERPGTLIEGVVGALPPQRARSAGEPQIDLGLEEVPGGRVHRVVRVAGRRRRPVHLSGRDRDVLPGQRHPRRPQREGQRTVRDRGHRSVPARRRERVRDAARPLHVLVVRGQPRDDPRHHAVRVQMPPPALLSEIRQQAPQPPRTLPQLVVRGRRRIGERPQILRPRGRGPPAHPAAARGRGLTRPDRTLLDGDRHLLGSRPDRRVLLAEQRRSELLDQVPGVLLPLPLPRQDPAPLLLRGLVPQPAGRRRDLAQPRHQLGRVCRAGLRVLAEHLREPATELRQRRHRGPRPRTGLPLDHSRRVGERRHHRLRHPRSERNVLLDRTQIRHRYRPFSRPRRHETADGIVRFARNTRPRRVRDSLSVTAVRDLVLAGRGPALVRHTESLAR</sequence>
<evidence type="ECO:0000313" key="3">
    <source>
        <dbReference type="Proteomes" id="UP000076717"/>
    </source>
</evidence>
<comment type="caution">
    <text evidence="2">The sequence shown here is derived from an EMBL/GenBank/DDBJ whole genome shotgun (WGS) entry which is preliminary data.</text>
</comment>
<name>A0A162GJ82_9MICO</name>
<gene>
    <name evidence="2" type="ORF">ACH61_00801</name>
</gene>
<feature type="compositionally biased region" description="Basic residues" evidence="1">
    <location>
        <begin position="188"/>
        <end position="199"/>
    </location>
</feature>
<organism evidence="2 3">
    <name type="scientific">Rathayibacter tanaceti</name>
    <dbReference type="NCBI Taxonomy" id="1671680"/>
    <lineage>
        <taxon>Bacteria</taxon>
        <taxon>Bacillati</taxon>
        <taxon>Actinomycetota</taxon>
        <taxon>Actinomycetes</taxon>
        <taxon>Micrococcales</taxon>
        <taxon>Microbacteriaceae</taxon>
        <taxon>Rathayibacter</taxon>
    </lineage>
</organism>
<feature type="region of interest" description="Disordered" evidence="1">
    <location>
        <begin position="154"/>
        <end position="201"/>
    </location>
</feature>
<protein>
    <submittedName>
        <fullName evidence="2">Uncharacterized protein</fullName>
    </submittedName>
</protein>
<evidence type="ECO:0000313" key="2">
    <source>
        <dbReference type="EMBL" id="KZX22089.1"/>
    </source>
</evidence>
<reference evidence="2 3" key="1">
    <citation type="submission" date="2015-08" db="EMBL/GenBank/DDBJ databases">
        <title>Draft Genome Sequence of Rathayibacter sp. Strain VKM Ac-2596 Isolated from Leaf Gall Induced by Plant-Parasitic Nematodes.</title>
        <authorList>
            <person name="Vasilenko O.V."/>
            <person name="Starodumova I.P."/>
            <person name="Tarlachkov S.V."/>
            <person name="Dorofeeva L.V."/>
            <person name="Evtushenko L.I."/>
        </authorList>
    </citation>
    <scope>NUCLEOTIDE SEQUENCE [LARGE SCALE GENOMIC DNA]</scope>
    <source>
        <strain evidence="2 3">VKM Ac-2596</strain>
    </source>
</reference>
<evidence type="ECO:0000256" key="1">
    <source>
        <dbReference type="SAM" id="MobiDB-lite"/>
    </source>
</evidence>
<proteinExistence type="predicted"/>
<dbReference type="Proteomes" id="UP000076717">
    <property type="component" value="Unassembled WGS sequence"/>
</dbReference>
<feature type="compositionally biased region" description="Basic and acidic residues" evidence="1">
    <location>
        <begin position="177"/>
        <end position="187"/>
    </location>
</feature>
<feature type="region of interest" description="Disordered" evidence="1">
    <location>
        <begin position="266"/>
        <end position="301"/>
    </location>
</feature>
<dbReference type="PATRIC" id="fig|1671680.3.peg.850"/>
<dbReference type="AlphaFoldDB" id="A0A162GJ82"/>
<dbReference type="EMBL" id="LIIN01000016">
    <property type="protein sequence ID" value="KZX22089.1"/>
    <property type="molecule type" value="Genomic_DNA"/>
</dbReference>
<feature type="region of interest" description="Disordered" evidence="1">
    <location>
        <begin position="16"/>
        <end position="45"/>
    </location>
</feature>